<proteinExistence type="predicted"/>
<dbReference type="Gene3D" id="4.10.280.10">
    <property type="entry name" value="Helix-loop-helix DNA-binding domain"/>
    <property type="match status" value="1"/>
</dbReference>
<name>A0A6A4IIW3_9AGAR</name>
<feature type="compositionally biased region" description="Polar residues" evidence="6">
    <location>
        <begin position="78"/>
        <end position="87"/>
    </location>
</feature>
<protein>
    <recommendedName>
        <fullName evidence="7">BHLH domain-containing protein</fullName>
    </recommendedName>
</protein>
<dbReference type="AlphaFoldDB" id="A0A6A4IIW3"/>
<evidence type="ECO:0000256" key="6">
    <source>
        <dbReference type="SAM" id="MobiDB-lite"/>
    </source>
</evidence>
<evidence type="ECO:0000313" key="9">
    <source>
        <dbReference type="Proteomes" id="UP000799118"/>
    </source>
</evidence>
<dbReference type="PANTHER" id="PTHR15741">
    <property type="entry name" value="BASIC HELIX-LOOP-HELIX ZIP TRANSCRIPTION FACTOR"/>
    <property type="match status" value="1"/>
</dbReference>
<evidence type="ECO:0000256" key="4">
    <source>
        <dbReference type="ARBA" id="ARBA00023163"/>
    </source>
</evidence>
<keyword evidence="9" id="KW-1185">Reference proteome</keyword>
<sequence>MNSPPVPYSDFQFSFDPQLSSLFPQPPQLPPSSELFSQSETNELFNFLDGFDGSLWDASADSLDQDPFGTLPELPKLPSNTPYSNPHLNKAPDPNPASSRPRRSTRSSAARSTRPAARSTSTSSSHTSSSTTPPAMEPLSPTLDSPSTPTQSGTSARSKPLLSTPQKRLNHIQSEQKRRNAIRDGYAQLITLLAPSGNASALGMPTRGRPKGSGTRGKAGKKAGKDGEGAKGKSGVLFRAVEYCRWLEEGRDALRKEVARVEAVTGIRGPYS</sequence>
<evidence type="ECO:0000256" key="1">
    <source>
        <dbReference type="ARBA" id="ARBA00004123"/>
    </source>
</evidence>
<organism evidence="8 9">
    <name type="scientific">Gymnopus androsaceus JB14</name>
    <dbReference type="NCBI Taxonomy" id="1447944"/>
    <lineage>
        <taxon>Eukaryota</taxon>
        <taxon>Fungi</taxon>
        <taxon>Dikarya</taxon>
        <taxon>Basidiomycota</taxon>
        <taxon>Agaricomycotina</taxon>
        <taxon>Agaricomycetes</taxon>
        <taxon>Agaricomycetidae</taxon>
        <taxon>Agaricales</taxon>
        <taxon>Marasmiineae</taxon>
        <taxon>Omphalotaceae</taxon>
        <taxon>Gymnopus</taxon>
    </lineage>
</organism>
<evidence type="ECO:0000259" key="7">
    <source>
        <dbReference type="PROSITE" id="PS50888"/>
    </source>
</evidence>
<feature type="region of interest" description="Disordered" evidence="6">
    <location>
        <begin position="197"/>
        <end position="232"/>
    </location>
</feature>
<keyword evidence="4" id="KW-0804">Transcription</keyword>
<evidence type="ECO:0000313" key="8">
    <source>
        <dbReference type="EMBL" id="KAE9409178.1"/>
    </source>
</evidence>
<keyword evidence="5" id="KW-0539">Nucleus</keyword>
<feature type="region of interest" description="Disordered" evidence="6">
    <location>
        <begin position="56"/>
        <end position="180"/>
    </location>
</feature>
<comment type="subcellular location">
    <subcellularLocation>
        <location evidence="1">Nucleus</location>
    </subcellularLocation>
</comment>
<keyword evidence="2" id="KW-0805">Transcription regulation</keyword>
<feature type="domain" description="BHLH" evidence="7">
    <location>
        <begin position="166"/>
        <end position="247"/>
    </location>
</feature>
<gene>
    <name evidence="8" type="ORF">BT96DRAFT_962358</name>
</gene>
<dbReference type="PANTHER" id="PTHR15741:SF27">
    <property type="entry name" value="TRANSCRIPTION FACTOR AP-4"/>
    <property type="match status" value="1"/>
</dbReference>
<dbReference type="GO" id="GO:0000981">
    <property type="term" value="F:DNA-binding transcription factor activity, RNA polymerase II-specific"/>
    <property type="evidence" value="ECO:0007669"/>
    <property type="project" value="TreeGrafter"/>
</dbReference>
<reference evidence="8" key="1">
    <citation type="journal article" date="2019" name="Environ. Microbiol.">
        <title>Fungal ecological strategies reflected in gene transcription - a case study of two litter decomposers.</title>
        <authorList>
            <person name="Barbi F."/>
            <person name="Kohler A."/>
            <person name="Barry K."/>
            <person name="Baskaran P."/>
            <person name="Daum C."/>
            <person name="Fauchery L."/>
            <person name="Ihrmark K."/>
            <person name="Kuo A."/>
            <person name="LaButti K."/>
            <person name="Lipzen A."/>
            <person name="Morin E."/>
            <person name="Grigoriev I.V."/>
            <person name="Henrissat B."/>
            <person name="Lindahl B."/>
            <person name="Martin F."/>
        </authorList>
    </citation>
    <scope>NUCLEOTIDE SEQUENCE</scope>
    <source>
        <strain evidence="8">JB14</strain>
    </source>
</reference>
<keyword evidence="3" id="KW-0238">DNA-binding</keyword>
<dbReference type="SUPFAM" id="SSF47459">
    <property type="entry name" value="HLH, helix-loop-helix DNA-binding domain"/>
    <property type="match status" value="1"/>
</dbReference>
<evidence type="ECO:0000256" key="3">
    <source>
        <dbReference type="ARBA" id="ARBA00023125"/>
    </source>
</evidence>
<feature type="compositionally biased region" description="Polar residues" evidence="6">
    <location>
        <begin position="153"/>
        <end position="173"/>
    </location>
</feature>
<dbReference type="InterPro" id="IPR011598">
    <property type="entry name" value="bHLH_dom"/>
</dbReference>
<dbReference type="OrthoDB" id="5778525at2759"/>
<dbReference type="EMBL" id="ML769388">
    <property type="protein sequence ID" value="KAE9409178.1"/>
    <property type="molecule type" value="Genomic_DNA"/>
</dbReference>
<dbReference type="PROSITE" id="PS50888">
    <property type="entry name" value="BHLH"/>
    <property type="match status" value="1"/>
</dbReference>
<dbReference type="InterPro" id="IPR052207">
    <property type="entry name" value="Max-like/E-box_TFs"/>
</dbReference>
<feature type="region of interest" description="Disordered" evidence="6">
    <location>
        <begin position="17"/>
        <end position="37"/>
    </location>
</feature>
<evidence type="ECO:0000256" key="5">
    <source>
        <dbReference type="ARBA" id="ARBA00023242"/>
    </source>
</evidence>
<dbReference type="InterPro" id="IPR036638">
    <property type="entry name" value="HLH_DNA-bd_sf"/>
</dbReference>
<dbReference type="GO" id="GO:0005634">
    <property type="term" value="C:nucleus"/>
    <property type="evidence" value="ECO:0007669"/>
    <property type="project" value="UniProtKB-SubCell"/>
</dbReference>
<dbReference type="Proteomes" id="UP000799118">
    <property type="component" value="Unassembled WGS sequence"/>
</dbReference>
<accession>A0A6A4IIW3</accession>
<dbReference type="GO" id="GO:0000978">
    <property type="term" value="F:RNA polymerase II cis-regulatory region sequence-specific DNA binding"/>
    <property type="evidence" value="ECO:0007669"/>
    <property type="project" value="TreeGrafter"/>
</dbReference>
<evidence type="ECO:0000256" key="2">
    <source>
        <dbReference type="ARBA" id="ARBA00023015"/>
    </source>
</evidence>
<dbReference type="GO" id="GO:0046983">
    <property type="term" value="F:protein dimerization activity"/>
    <property type="evidence" value="ECO:0007669"/>
    <property type="project" value="InterPro"/>
</dbReference>
<feature type="compositionally biased region" description="Low complexity" evidence="6">
    <location>
        <begin position="106"/>
        <end position="152"/>
    </location>
</feature>